<evidence type="ECO:0000256" key="5">
    <source>
        <dbReference type="SAM" id="MobiDB-lite"/>
    </source>
</evidence>
<comment type="subcellular location">
    <subcellularLocation>
        <location evidence="1">Mitochondrion</location>
    </subcellularLocation>
</comment>
<evidence type="ECO:0000256" key="1">
    <source>
        <dbReference type="ARBA" id="ARBA00004173"/>
    </source>
</evidence>
<proteinExistence type="inferred from homology"/>
<dbReference type="PANTHER" id="PTHR32035:SF3">
    <property type="entry name" value="SMALL RIBOSOMAL SUBUNIT PROTEIN MS38"/>
    <property type="match status" value="1"/>
</dbReference>
<keyword evidence="2" id="KW-0496">Mitochondrion</keyword>
<feature type="region of interest" description="Disordered" evidence="5">
    <location>
        <begin position="112"/>
        <end position="137"/>
    </location>
</feature>
<name>A0A2P6TBE7_CHLSO</name>
<evidence type="ECO:0000256" key="2">
    <source>
        <dbReference type="ARBA" id="ARBA00023128"/>
    </source>
</evidence>
<organism evidence="7 8">
    <name type="scientific">Chlorella sorokiniana</name>
    <name type="common">Freshwater green alga</name>
    <dbReference type="NCBI Taxonomy" id="3076"/>
    <lineage>
        <taxon>Eukaryota</taxon>
        <taxon>Viridiplantae</taxon>
        <taxon>Chlorophyta</taxon>
        <taxon>core chlorophytes</taxon>
        <taxon>Trebouxiophyceae</taxon>
        <taxon>Chlorellales</taxon>
        <taxon>Chlorellaceae</taxon>
        <taxon>Chlorella clade</taxon>
        <taxon>Chlorella</taxon>
    </lineage>
</organism>
<dbReference type="PANTHER" id="PTHR32035">
    <property type="entry name" value="AURORA KINASE A-INTERACTING PROTEIN"/>
    <property type="match status" value="1"/>
</dbReference>
<evidence type="ECO:0000259" key="6">
    <source>
        <dbReference type="SMART" id="SM01155"/>
    </source>
</evidence>
<feature type="domain" description="Ribosomal protein mS38 C-terminal" evidence="6">
    <location>
        <begin position="107"/>
        <end position="137"/>
    </location>
</feature>
<gene>
    <name evidence="7" type="ORF">C2E21_9499</name>
</gene>
<comment type="caution">
    <text evidence="7">The sequence shown here is derived from an EMBL/GenBank/DDBJ whole genome shotgun (WGS) entry which is preliminary data.</text>
</comment>
<sequence>MQALGRAAQGALRGACRALATLSEAAPGGAARWGGALMPPGLALEACSKQAASGFLQWASAAAAAAARQQPTSLSQSLAAASLQPLSPAMQAPQQQQGVLRQLEQLWADSVRRKRKRAMNKHKHRKRRKLNRMSSRR</sequence>
<dbReference type="InterPro" id="IPR013177">
    <property type="entry name" value="Ribosomal_mS38_C"/>
</dbReference>
<evidence type="ECO:0000256" key="4">
    <source>
        <dbReference type="ARBA" id="ARBA00035682"/>
    </source>
</evidence>
<evidence type="ECO:0000256" key="3">
    <source>
        <dbReference type="ARBA" id="ARBA00035647"/>
    </source>
</evidence>
<keyword evidence="8" id="KW-1185">Reference proteome</keyword>
<dbReference type="Pfam" id="PF08213">
    <property type="entry name" value="COX24_C"/>
    <property type="match status" value="1"/>
</dbReference>
<evidence type="ECO:0000313" key="8">
    <source>
        <dbReference type="Proteomes" id="UP000239899"/>
    </source>
</evidence>
<dbReference type="Proteomes" id="UP000239899">
    <property type="component" value="Unassembled WGS sequence"/>
</dbReference>
<dbReference type="EMBL" id="LHPG02000028">
    <property type="protein sequence ID" value="PRW05871.1"/>
    <property type="molecule type" value="Genomic_DNA"/>
</dbReference>
<dbReference type="GO" id="GO:0005739">
    <property type="term" value="C:mitochondrion"/>
    <property type="evidence" value="ECO:0007669"/>
    <property type="project" value="UniProtKB-SubCell"/>
</dbReference>
<dbReference type="AlphaFoldDB" id="A0A2P6TBE7"/>
<reference evidence="7 8" key="1">
    <citation type="journal article" date="2018" name="Plant J.">
        <title>Genome sequences of Chlorella sorokiniana UTEX 1602 and Micractinium conductrix SAG 241.80: implications to maltose excretion by a green alga.</title>
        <authorList>
            <person name="Arriola M.B."/>
            <person name="Velmurugan N."/>
            <person name="Zhang Y."/>
            <person name="Plunkett M.H."/>
            <person name="Hondzo H."/>
            <person name="Barney B.M."/>
        </authorList>
    </citation>
    <scope>NUCLEOTIDE SEQUENCE [LARGE SCALE GENOMIC DNA]</scope>
    <source>
        <strain evidence="8">UTEX 1602</strain>
    </source>
</reference>
<comment type="similarity">
    <text evidence="3">Belongs to the mitochondrion-specific ribosomal protein mS38 family.</text>
</comment>
<dbReference type="CDD" id="cd23699">
    <property type="entry name" value="At5g63150_CTD"/>
    <property type="match status" value="1"/>
</dbReference>
<dbReference type="SMART" id="SM01155">
    <property type="entry name" value="DUF1713"/>
    <property type="match status" value="1"/>
</dbReference>
<evidence type="ECO:0000313" key="7">
    <source>
        <dbReference type="EMBL" id="PRW05871.1"/>
    </source>
</evidence>
<accession>A0A2P6TBE7</accession>
<protein>
    <recommendedName>
        <fullName evidence="4">Small ribosomal subunit protein mS38</fullName>
    </recommendedName>
</protein>